<protein>
    <submittedName>
        <fullName evidence="2">Uncharacterized protein</fullName>
    </submittedName>
</protein>
<dbReference type="Proteomes" id="UP000192491">
    <property type="component" value="Unassembled WGS sequence"/>
</dbReference>
<evidence type="ECO:0000256" key="1">
    <source>
        <dbReference type="SAM" id="SignalP"/>
    </source>
</evidence>
<dbReference type="AlphaFoldDB" id="A0A1Y1QNJ0"/>
<evidence type="ECO:0000313" key="3">
    <source>
        <dbReference type="Proteomes" id="UP000192491"/>
    </source>
</evidence>
<keyword evidence="1" id="KW-0732">Signal</keyword>
<gene>
    <name evidence="2" type="ORF">BWK73_21220</name>
</gene>
<proteinExistence type="predicted"/>
<evidence type="ECO:0000313" key="2">
    <source>
        <dbReference type="EMBL" id="OQX10061.1"/>
    </source>
</evidence>
<comment type="caution">
    <text evidence="2">The sequence shown here is derived from an EMBL/GenBank/DDBJ whole genome shotgun (WGS) entry which is preliminary data.</text>
</comment>
<feature type="chain" id="PRO_5012123933" evidence="1">
    <location>
        <begin position="24"/>
        <end position="140"/>
    </location>
</feature>
<dbReference type="EMBL" id="MTEJ01000124">
    <property type="protein sequence ID" value="OQX10061.1"/>
    <property type="molecule type" value="Genomic_DNA"/>
</dbReference>
<reference evidence="2 3" key="1">
    <citation type="submission" date="2017-01" db="EMBL/GenBank/DDBJ databases">
        <title>Novel large sulfur bacteria in the metagenomes of groundwater-fed chemosynthetic microbial mats in the Lake Huron basin.</title>
        <authorList>
            <person name="Sharrar A.M."/>
            <person name="Flood B.E."/>
            <person name="Bailey J.V."/>
            <person name="Jones D.S."/>
            <person name="Biddanda B."/>
            <person name="Ruberg S.A."/>
            <person name="Marcus D.N."/>
            <person name="Dick G.J."/>
        </authorList>
    </citation>
    <scope>NUCLEOTIDE SEQUENCE [LARGE SCALE GENOMIC DNA]</scope>
    <source>
        <strain evidence="2">A8</strain>
    </source>
</reference>
<name>A0A1Y1QNJ0_9GAMM</name>
<feature type="signal peptide" evidence="1">
    <location>
        <begin position="1"/>
        <end position="23"/>
    </location>
</feature>
<organism evidence="2 3">
    <name type="scientific">Thiothrix lacustris</name>
    <dbReference type="NCBI Taxonomy" id="525917"/>
    <lineage>
        <taxon>Bacteria</taxon>
        <taxon>Pseudomonadati</taxon>
        <taxon>Pseudomonadota</taxon>
        <taxon>Gammaproteobacteria</taxon>
        <taxon>Thiotrichales</taxon>
        <taxon>Thiotrichaceae</taxon>
        <taxon>Thiothrix</taxon>
    </lineage>
</organism>
<sequence length="140" mass="13793">MKLKVIIPAVMASMLMFSSNAHAIDVAALLAAAFESPSKATTNPVQQQVQASIAATGASQNAAAVTKANNVAAAVTTANAAAVAAGKAPVFVLPAPVAEPSKGAASVIDNFIAKQPTVLAAVQAAVPGIVITPVKPVSLK</sequence>
<accession>A0A1Y1QNJ0</accession>